<evidence type="ECO:0000256" key="1">
    <source>
        <dbReference type="ARBA" id="ARBA00022679"/>
    </source>
</evidence>
<dbReference type="PANTHER" id="PTHR32385:SF15">
    <property type="entry name" value="INOSITOL PHOSPHOCERAMIDE MANNOSYLTRANSFERASE 1"/>
    <property type="match status" value="1"/>
</dbReference>
<keyword evidence="2" id="KW-0472">Membrane</keyword>
<evidence type="ECO:0008006" key="4">
    <source>
        <dbReference type="Google" id="ProtNLM"/>
    </source>
</evidence>
<dbReference type="Pfam" id="PF04488">
    <property type="entry name" value="Gly_transf_sug"/>
    <property type="match status" value="1"/>
</dbReference>
<dbReference type="PANTHER" id="PTHR32385">
    <property type="entry name" value="MANNOSYL PHOSPHORYLINOSITOL CERAMIDE SYNTHASE"/>
    <property type="match status" value="1"/>
</dbReference>
<accession>A0A6C0LYL0</accession>
<evidence type="ECO:0000256" key="2">
    <source>
        <dbReference type="SAM" id="Phobius"/>
    </source>
</evidence>
<dbReference type="GO" id="GO:0016020">
    <property type="term" value="C:membrane"/>
    <property type="evidence" value="ECO:0007669"/>
    <property type="project" value="GOC"/>
</dbReference>
<reference evidence="3" key="1">
    <citation type="journal article" date="2020" name="Nature">
        <title>Giant virus diversity and host interactions through global metagenomics.</title>
        <authorList>
            <person name="Schulz F."/>
            <person name="Roux S."/>
            <person name="Paez-Espino D."/>
            <person name="Jungbluth S."/>
            <person name="Walsh D.A."/>
            <person name="Denef V.J."/>
            <person name="McMahon K.D."/>
            <person name="Konstantinidis K.T."/>
            <person name="Eloe-Fadrosh E.A."/>
            <person name="Kyrpides N.C."/>
            <person name="Woyke T."/>
        </authorList>
    </citation>
    <scope>NUCLEOTIDE SEQUENCE</scope>
    <source>
        <strain evidence="3">GVMAG-S-1017745-26</strain>
    </source>
</reference>
<dbReference type="AlphaFoldDB" id="A0A6C0LYL0"/>
<feature type="transmembrane region" description="Helical" evidence="2">
    <location>
        <begin position="242"/>
        <end position="260"/>
    </location>
</feature>
<dbReference type="InterPro" id="IPR007577">
    <property type="entry name" value="GlycoTrfase_DXD_sugar-bd_CS"/>
</dbReference>
<keyword evidence="1" id="KW-0808">Transferase</keyword>
<dbReference type="EMBL" id="MN740589">
    <property type="protein sequence ID" value="QHU35393.1"/>
    <property type="molecule type" value="Genomic_DNA"/>
</dbReference>
<dbReference type="Gene3D" id="3.90.550.20">
    <property type="match status" value="1"/>
</dbReference>
<dbReference type="InterPro" id="IPR029044">
    <property type="entry name" value="Nucleotide-diphossugar_trans"/>
</dbReference>
<protein>
    <recommendedName>
        <fullName evidence="4">Glycosyltransferase</fullName>
    </recommendedName>
</protein>
<dbReference type="GO" id="GO:0000030">
    <property type="term" value="F:mannosyltransferase activity"/>
    <property type="evidence" value="ECO:0007669"/>
    <property type="project" value="TreeGrafter"/>
</dbReference>
<dbReference type="GO" id="GO:0051999">
    <property type="term" value="P:mannosyl-inositol phosphorylceramide biosynthetic process"/>
    <property type="evidence" value="ECO:0007669"/>
    <property type="project" value="TreeGrafter"/>
</dbReference>
<keyword evidence="2" id="KW-1133">Transmembrane helix</keyword>
<dbReference type="InterPro" id="IPR051706">
    <property type="entry name" value="Glycosyltransferase_domain"/>
</dbReference>
<organism evidence="3">
    <name type="scientific">viral metagenome</name>
    <dbReference type="NCBI Taxonomy" id="1070528"/>
    <lineage>
        <taxon>unclassified sequences</taxon>
        <taxon>metagenomes</taxon>
        <taxon>organismal metagenomes</taxon>
    </lineage>
</organism>
<proteinExistence type="predicted"/>
<evidence type="ECO:0000313" key="3">
    <source>
        <dbReference type="EMBL" id="QHU35393.1"/>
    </source>
</evidence>
<dbReference type="SUPFAM" id="SSF53448">
    <property type="entry name" value="Nucleotide-diphospho-sugar transferases"/>
    <property type="match status" value="1"/>
</dbReference>
<name>A0A6C0LYL0_9ZZZZ</name>
<keyword evidence="2" id="KW-0812">Transmembrane</keyword>
<sequence>MKIPKIIHQIWWQGKENLPNRYKFLRKSWLENHKSWSFIIWSKSSFEKLLDTIGNTYFNSIYNSLPIMIQKIDFAKYVILNYQGGCYVDMDTISEKPLDNLISNCNCELILSQLDIYKWINFKLVNNGIIFSTKNHPFYKYLFHEIYINKDKQWYQNDDWYIMDSTGPIAFSRAILNYSKSEKILNLVLLEDSYLESCKMSDFGECISKGKYITHIHDCSWGSKTLKYHFKILKFYKNNISFIKLIVFIVVLLILYLFVVKKNISI</sequence>